<protein>
    <submittedName>
        <fullName evidence="1">FMN-binding negative transcriptional regulator</fullName>
    </submittedName>
</protein>
<dbReference type="RefSeq" id="WP_229956075.1">
    <property type="nucleotide sequence ID" value="NZ_BAAAEM010000002.1"/>
</dbReference>
<accession>A0ABN1ADI8</accession>
<dbReference type="Gene3D" id="2.30.110.10">
    <property type="entry name" value="Electron Transport, Fmn-binding Protein, Chain A"/>
    <property type="match status" value="1"/>
</dbReference>
<gene>
    <name evidence="1" type="ORF">GCM10009096_14010</name>
</gene>
<dbReference type="SUPFAM" id="SSF50475">
    <property type="entry name" value="FMN-binding split barrel"/>
    <property type="match status" value="1"/>
</dbReference>
<dbReference type="InterPro" id="IPR007396">
    <property type="entry name" value="TR_PAI2-type"/>
</dbReference>
<dbReference type="EMBL" id="BAAAEM010000002">
    <property type="protein sequence ID" value="GAA0473813.1"/>
    <property type="molecule type" value="Genomic_DNA"/>
</dbReference>
<evidence type="ECO:0000313" key="2">
    <source>
        <dbReference type="Proteomes" id="UP001500713"/>
    </source>
</evidence>
<sequence>MHPNPAFRWPKSANDHADADERAALEALIAQIGFGMIFATTPDGPRVAHVPVFSTGDGALQFHLSRGNALTKSLPGMTALCVINGPEAYISPDWYGIDDQVPTWNYLSLELEGPVREMEREGLVGLLDDLAAQNEEKLAPKTPWNRDKMDAGKFDKMVDSIVGFEMEIMAWRPTAKFSQNKTAEARNNAADALDAIGRRAVAHMMREFSSK</sequence>
<organism evidence="1 2">
    <name type="scientific">Parasphingorhabdus litoris</name>
    <dbReference type="NCBI Taxonomy" id="394733"/>
    <lineage>
        <taxon>Bacteria</taxon>
        <taxon>Pseudomonadati</taxon>
        <taxon>Pseudomonadota</taxon>
        <taxon>Alphaproteobacteria</taxon>
        <taxon>Sphingomonadales</taxon>
        <taxon>Sphingomonadaceae</taxon>
        <taxon>Parasphingorhabdus</taxon>
    </lineage>
</organism>
<dbReference type="InterPro" id="IPR012349">
    <property type="entry name" value="Split_barrel_FMN-bd"/>
</dbReference>
<proteinExistence type="predicted"/>
<dbReference type="PANTHER" id="PTHR35802">
    <property type="entry name" value="PROTEASE SYNTHASE AND SPORULATION PROTEIN PAI 2"/>
    <property type="match status" value="1"/>
</dbReference>
<dbReference type="Proteomes" id="UP001500713">
    <property type="component" value="Unassembled WGS sequence"/>
</dbReference>
<dbReference type="PANTHER" id="PTHR35802:SF1">
    <property type="entry name" value="PROTEASE SYNTHASE AND SPORULATION PROTEIN PAI 2"/>
    <property type="match status" value="1"/>
</dbReference>
<keyword evidence="2" id="KW-1185">Reference proteome</keyword>
<evidence type="ECO:0000313" key="1">
    <source>
        <dbReference type="EMBL" id="GAA0473813.1"/>
    </source>
</evidence>
<dbReference type="Pfam" id="PF04299">
    <property type="entry name" value="FMN_bind_2"/>
    <property type="match status" value="1"/>
</dbReference>
<reference evidence="1 2" key="1">
    <citation type="journal article" date="2019" name="Int. J. Syst. Evol. Microbiol.">
        <title>The Global Catalogue of Microorganisms (GCM) 10K type strain sequencing project: providing services to taxonomists for standard genome sequencing and annotation.</title>
        <authorList>
            <consortium name="The Broad Institute Genomics Platform"/>
            <consortium name="The Broad Institute Genome Sequencing Center for Infectious Disease"/>
            <person name="Wu L."/>
            <person name="Ma J."/>
        </authorList>
    </citation>
    <scope>NUCLEOTIDE SEQUENCE [LARGE SCALE GENOMIC DNA]</scope>
    <source>
        <strain evidence="1 2">JCM 14162</strain>
    </source>
</reference>
<name>A0ABN1ADI8_9SPHN</name>
<comment type="caution">
    <text evidence="1">The sequence shown here is derived from an EMBL/GenBank/DDBJ whole genome shotgun (WGS) entry which is preliminary data.</text>
</comment>
<dbReference type="PIRSF" id="PIRSF010372">
    <property type="entry name" value="PaiB"/>
    <property type="match status" value="1"/>
</dbReference>